<dbReference type="InterPro" id="IPR019594">
    <property type="entry name" value="Glu/Gly-bd"/>
</dbReference>
<feature type="transmembrane region" description="Helical" evidence="12">
    <location>
        <begin position="342"/>
        <end position="362"/>
    </location>
</feature>
<evidence type="ECO:0000256" key="9">
    <source>
        <dbReference type="ARBA" id="ARBA00023180"/>
    </source>
</evidence>
<keyword evidence="11" id="KW-0407">Ion channel</keyword>
<dbReference type="EMBL" id="JAXCGZ010009614">
    <property type="protein sequence ID" value="KAK7076580.1"/>
    <property type="molecule type" value="Genomic_DNA"/>
</dbReference>
<dbReference type="AlphaFoldDB" id="A0AAN8XCS1"/>
<evidence type="ECO:0000256" key="8">
    <source>
        <dbReference type="ARBA" id="ARBA00023170"/>
    </source>
</evidence>
<protein>
    <recommendedName>
        <fullName evidence="13">Ionotropic glutamate receptor L-glutamate and glycine-binding domain-containing protein</fullName>
    </recommendedName>
</protein>
<accession>A0AAN8XCS1</accession>
<keyword evidence="9" id="KW-0325">Glycoprotein</keyword>
<organism evidence="14 15">
    <name type="scientific">Halocaridina rubra</name>
    <name type="common">Hawaiian red shrimp</name>
    <dbReference type="NCBI Taxonomy" id="373956"/>
    <lineage>
        <taxon>Eukaryota</taxon>
        <taxon>Metazoa</taxon>
        <taxon>Ecdysozoa</taxon>
        <taxon>Arthropoda</taxon>
        <taxon>Crustacea</taxon>
        <taxon>Multicrustacea</taxon>
        <taxon>Malacostraca</taxon>
        <taxon>Eumalacostraca</taxon>
        <taxon>Eucarida</taxon>
        <taxon>Decapoda</taxon>
        <taxon>Pleocyemata</taxon>
        <taxon>Caridea</taxon>
        <taxon>Atyoidea</taxon>
        <taxon>Atyidae</taxon>
        <taxon>Halocaridina</taxon>
    </lineage>
</organism>
<keyword evidence="2" id="KW-0813">Transport</keyword>
<evidence type="ECO:0000256" key="4">
    <source>
        <dbReference type="ARBA" id="ARBA00022692"/>
    </source>
</evidence>
<evidence type="ECO:0000256" key="3">
    <source>
        <dbReference type="ARBA" id="ARBA00022475"/>
    </source>
</evidence>
<dbReference type="PANTHER" id="PTHR42643">
    <property type="entry name" value="IONOTROPIC RECEPTOR 20A-RELATED"/>
    <property type="match status" value="1"/>
</dbReference>
<evidence type="ECO:0000313" key="15">
    <source>
        <dbReference type="Proteomes" id="UP001381693"/>
    </source>
</evidence>
<keyword evidence="6" id="KW-0406">Ion transport</keyword>
<keyword evidence="4 12" id="KW-0812">Transmembrane</keyword>
<keyword evidence="8" id="KW-0675">Receptor</keyword>
<comment type="caution">
    <text evidence="14">The sequence shown here is derived from an EMBL/GenBank/DDBJ whole genome shotgun (WGS) entry which is preliminary data.</text>
</comment>
<dbReference type="InterPro" id="IPR052192">
    <property type="entry name" value="Insect_Ionotropic_Sensory_Rcpt"/>
</dbReference>
<proteinExistence type="predicted"/>
<evidence type="ECO:0000256" key="5">
    <source>
        <dbReference type="ARBA" id="ARBA00022989"/>
    </source>
</evidence>
<evidence type="ECO:0000256" key="7">
    <source>
        <dbReference type="ARBA" id="ARBA00023136"/>
    </source>
</evidence>
<keyword evidence="15" id="KW-1185">Reference proteome</keyword>
<dbReference type="GO" id="GO:0005886">
    <property type="term" value="C:plasma membrane"/>
    <property type="evidence" value="ECO:0007669"/>
    <property type="project" value="UniProtKB-SubCell"/>
</dbReference>
<dbReference type="GO" id="GO:0015276">
    <property type="term" value="F:ligand-gated monoatomic ion channel activity"/>
    <property type="evidence" value="ECO:0007669"/>
    <property type="project" value="InterPro"/>
</dbReference>
<evidence type="ECO:0000256" key="11">
    <source>
        <dbReference type="ARBA" id="ARBA00023303"/>
    </source>
</evidence>
<name>A0AAN8XCS1_HALRR</name>
<evidence type="ECO:0000256" key="10">
    <source>
        <dbReference type="ARBA" id="ARBA00023286"/>
    </source>
</evidence>
<dbReference type="Gene3D" id="3.40.190.10">
    <property type="entry name" value="Periplasmic binding protein-like II"/>
    <property type="match status" value="1"/>
</dbReference>
<reference evidence="14 15" key="1">
    <citation type="submission" date="2023-11" db="EMBL/GenBank/DDBJ databases">
        <title>Halocaridina rubra genome assembly.</title>
        <authorList>
            <person name="Smith C."/>
        </authorList>
    </citation>
    <scope>NUCLEOTIDE SEQUENCE [LARGE SCALE GENOMIC DNA]</scope>
    <source>
        <strain evidence="14">EP-1</strain>
        <tissue evidence="14">Whole</tissue>
    </source>
</reference>
<gene>
    <name evidence="14" type="ORF">SK128_011617</name>
</gene>
<keyword evidence="7 12" id="KW-0472">Membrane</keyword>
<feature type="domain" description="Ionotropic glutamate receptor L-glutamate and glycine-binding" evidence="13">
    <location>
        <begin position="238"/>
        <end position="325"/>
    </location>
</feature>
<keyword evidence="3" id="KW-1003">Cell membrane</keyword>
<dbReference type="PANTHER" id="PTHR42643:SF24">
    <property type="entry name" value="IONOTROPIC RECEPTOR 60A"/>
    <property type="match status" value="1"/>
</dbReference>
<dbReference type="SUPFAM" id="SSF53850">
    <property type="entry name" value="Periplasmic binding protein-like II"/>
    <property type="match status" value="1"/>
</dbReference>
<evidence type="ECO:0000256" key="6">
    <source>
        <dbReference type="ARBA" id="ARBA00023065"/>
    </source>
</evidence>
<evidence type="ECO:0000259" key="13">
    <source>
        <dbReference type="Pfam" id="PF10613"/>
    </source>
</evidence>
<keyword evidence="10" id="KW-1071">Ligand-gated ion channel</keyword>
<evidence type="ECO:0000256" key="12">
    <source>
        <dbReference type="SAM" id="Phobius"/>
    </source>
</evidence>
<evidence type="ECO:0000313" key="14">
    <source>
        <dbReference type="EMBL" id="KAK7076580.1"/>
    </source>
</evidence>
<evidence type="ECO:0000256" key="1">
    <source>
        <dbReference type="ARBA" id="ARBA00004651"/>
    </source>
</evidence>
<sequence>MAPILKLSVLSFLTIGVLVAVAARISTVHRILALQKTANHQLEDALIEAITGPLSDKWIIILMDTITDSKFDLQKVLFDVHDSVNQPLFLLSSQPGWEQQLPPPSVLKGRCAVVLIISSWPSWLEDAGDEWSPGILFVIRLNSSVFTRSLLNIPQIQRAPALALTELSYEKSIPQVYTSFPLQRDENGQRLVKNLIGSWNDRDFNTKQELFPNRFESFGGEVLHVASDLDDYPLIYENEDGLDGTNIRILNTLGDWLNFTYTTTIHAEDEMWGEFVNGSWNGLLGEVYRGEKNITVNYFTVVYERTKDFDLTSSYFYEGFGFALKIPPPLPAWMSLLYPFSLWVWISIVGLLLIIAPVLYFLTLAAPSDTASNVSLLDAVMEVFRILVRIFK</sequence>
<dbReference type="Pfam" id="PF10613">
    <property type="entry name" value="Lig_chan-Glu_bd"/>
    <property type="match status" value="1"/>
</dbReference>
<comment type="subcellular location">
    <subcellularLocation>
        <location evidence="1">Cell membrane</location>
        <topology evidence="1">Multi-pass membrane protein</topology>
    </subcellularLocation>
</comment>
<keyword evidence="5 12" id="KW-1133">Transmembrane helix</keyword>
<dbReference type="Proteomes" id="UP001381693">
    <property type="component" value="Unassembled WGS sequence"/>
</dbReference>
<evidence type="ECO:0000256" key="2">
    <source>
        <dbReference type="ARBA" id="ARBA00022448"/>
    </source>
</evidence>